<dbReference type="STRING" id="755732.Fluta_0745"/>
<reference evidence="1 2" key="1">
    <citation type="journal article" date="2011" name="Stand. Genomic Sci.">
        <title>Complete genome sequence of the gliding freshwater bacterium Fluviicola taffensis type strain (RW262).</title>
        <authorList>
            <person name="Woyke T."/>
            <person name="Chertkov O."/>
            <person name="Lapidus A."/>
            <person name="Nolan M."/>
            <person name="Lucas S."/>
            <person name="Del Rio T.G."/>
            <person name="Tice H."/>
            <person name="Cheng J.F."/>
            <person name="Tapia R."/>
            <person name="Han C."/>
            <person name="Goodwin L."/>
            <person name="Pitluck S."/>
            <person name="Liolios K."/>
            <person name="Pagani I."/>
            <person name="Ivanova N."/>
            <person name="Huntemann M."/>
            <person name="Mavromatis K."/>
            <person name="Mikhailova N."/>
            <person name="Pati A."/>
            <person name="Chen A."/>
            <person name="Palaniappan K."/>
            <person name="Land M."/>
            <person name="Hauser L."/>
            <person name="Brambilla E.M."/>
            <person name="Rohde M."/>
            <person name="Mwirichia R."/>
            <person name="Sikorski J."/>
            <person name="Tindall B.J."/>
            <person name="Goker M."/>
            <person name="Bristow J."/>
            <person name="Eisen J.A."/>
            <person name="Markowitz V."/>
            <person name="Hugenholtz P."/>
            <person name="Klenk H.P."/>
            <person name="Kyrpides N.C."/>
        </authorList>
    </citation>
    <scope>NUCLEOTIDE SEQUENCE [LARGE SCALE GENOMIC DNA]</scope>
    <source>
        <strain evidence="2">DSM 16823 / RW262 / RW262</strain>
    </source>
</reference>
<proteinExistence type="predicted"/>
<dbReference type="KEGG" id="fte:Fluta_0745"/>
<keyword evidence="2" id="KW-1185">Reference proteome</keyword>
<gene>
    <name evidence="1" type="ordered locus">Fluta_0745</name>
</gene>
<dbReference type="EMBL" id="CP002542">
    <property type="protein sequence ID" value="AEA42749.1"/>
    <property type="molecule type" value="Genomic_DNA"/>
</dbReference>
<accession>F2II49</accession>
<dbReference type="PROSITE" id="PS51257">
    <property type="entry name" value="PROKAR_LIPOPROTEIN"/>
    <property type="match status" value="1"/>
</dbReference>
<dbReference type="AlphaFoldDB" id="F2II49"/>
<name>F2II49_FLUTR</name>
<dbReference type="RefSeq" id="WP_013685521.1">
    <property type="nucleotide sequence ID" value="NC_015321.1"/>
</dbReference>
<protein>
    <recommendedName>
        <fullName evidence="3">DUF4403 family protein</fullName>
    </recommendedName>
</protein>
<evidence type="ECO:0008006" key="3">
    <source>
        <dbReference type="Google" id="ProtNLM"/>
    </source>
</evidence>
<dbReference type="Proteomes" id="UP000007463">
    <property type="component" value="Chromosome"/>
</dbReference>
<dbReference type="HOGENOM" id="CLU_582348_0_0_10"/>
<evidence type="ECO:0000313" key="1">
    <source>
        <dbReference type="EMBL" id="AEA42749.1"/>
    </source>
</evidence>
<organism evidence="1 2">
    <name type="scientific">Fluviicola taffensis (strain DSM 16823 / NCIMB 13979 / RW262)</name>
    <dbReference type="NCBI Taxonomy" id="755732"/>
    <lineage>
        <taxon>Bacteria</taxon>
        <taxon>Pseudomonadati</taxon>
        <taxon>Bacteroidota</taxon>
        <taxon>Flavobacteriia</taxon>
        <taxon>Flavobacteriales</taxon>
        <taxon>Crocinitomicaceae</taxon>
        <taxon>Fluviicola</taxon>
    </lineage>
</organism>
<dbReference type="OrthoDB" id="617059at2"/>
<dbReference type="InterPro" id="IPR025515">
    <property type="entry name" value="DUF4403"/>
</dbReference>
<dbReference type="Pfam" id="PF14356">
    <property type="entry name" value="DUF4403"/>
    <property type="match status" value="1"/>
</dbReference>
<sequence length="469" mass="53531">MNFFKSKAGSLLIVIHLFLIFSCGTIKPEKPIEQVIENPPVLAPITTEIVVPIEMSLTSYLTQANAKIPKFTRGSDKPCSGIRYDYEFQKDSFNIRTSNNKLLSELHGSYWIKMEYCASCTDLLSSKPICISPIIPFSCGIKEDKPQIRIRLSTELGISENYSLQTKTSIDELKSLNPCEVTLFRFDATEEVIKEVRKTLKKQCEETDKQLETISFQKDAKDLWKNMNQTIQIPYLGFIHFEPLSLALVKPRLENNKLYTTLVLNSRTYLNQNSTKPVSTELPPLKILAKAPKDTFELFTDFELNYDSLSTLFSEQITGKKLDFKKNHIEFNSARISGLDQNKILLTIQFSGTKNGILYLQGTPTFNNESKILELSNLTYDLKTKSVLLKSASWLFSDRIYTELEKATKLDLTSQFNDLKKGIDKNLQRKSGDFSLLGKTHDIRVIAIFPTINFLYLRTCLKAQLTVKQ</sequence>
<dbReference type="eggNOG" id="ENOG502ZAFW">
    <property type="taxonomic scope" value="Bacteria"/>
</dbReference>
<reference evidence="2" key="2">
    <citation type="submission" date="2011-02" db="EMBL/GenBank/DDBJ databases">
        <title>The complete genome of Fluviicola taffensis DSM 16823.</title>
        <authorList>
            <consortium name="US DOE Joint Genome Institute (JGI-PGF)"/>
            <person name="Lucas S."/>
            <person name="Copeland A."/>
            <person name="Lapidus A."/>
            <person name="Bruce D."/>
            <person name="Goodwin L."/>
            <person name="Pitluck S."/>
            <person name="Kyrpides N."/>
            <person name="Mavromatis K."/>
            <person name="Ivanova N."/>
            <person name="Mikhailova N."/>
            <person name="Pagani I."/>
            <person name="Chertkov O."/>
            <person name="Detter J.C."/>
            <person name="Han C."/>
            <person name="Tapia R."/>
            <person name="Land M."/>
            <person name="Hauser L."/>
            <person name="Markowitz V."/>
            <person name="Cheng J.-F."/>
            <person name="Hugenholtz P."/>
            <person name="Woyke T."/>
            <person name="Wu D."/>
            <person name="Tindall B."/>
            <person name="Pomrenke H.G."/>
            <person name="Brambilla E."/>
            <person name="Klenk H.-P."/>
            <person name="Eisen J.A."/>
        </authorList>
    </citation>
    <scope>NUCLEOTIDE SEQUENCE [LARGE SCALE GENOMIC DNA]</scope>
    <source>
        <strain evidence="2">DSM 16823 / RW262 / RW262</strain>
    </source>
</reference>
<evidence type="ECO:0000313" key="2">
    <source>
        <dbReference type="Proteomes" id="UP000007463"/>
    </source>
</evidence>